<evidence type="ECO:0000313" key="1">
    <source>
        <dbReference type="EMBL" id="KAI4301032.1"/>
    </source>
</evidence>
<evidence type="ECO:0000313" key="2">
    <source>
        <dbReference type="Proteomes" id="UP000828941"/>
    </source>
</evidence>
<dbReference type="Proteomes" id="UP000828941">
    <property type="component" value="Chromosome 13"/>
</dbReference>
<proteinExistence type="predicted"/>
<organism evidence="1 2">
    <name type="scientific">Bauhinia variegata</name>
    <name type="common">Purple orchid tree</name>
    <name type="synonym">Phanera variegata</name>
    <dbReference type="NCBI Taxonomy" id="167791"/>
    <lineage>
        <taxon>Eukaryota</taxon>
        <taxon>Viridiplantae</taxon>
        <taxon>Streptophyta</taxon>
        <taxon>Embryophyta</taxon>
        <taxon>Tracheophyta</taxon>
        <taxon>Spermatophyta</taxon>
        <taxon>Magnoliopsida</taxon>
        <taxon>eudicotyledons</taxon>
        <taxon>Gunneridae</taxon>
        <taxon>Pentapetalae</taxon>
        <taxon>rosids</taxon>
        <taxon>fabids</taxon>
        <taxon>Fabales</taxon>
        <taxon>Fabaceae</taxon>
        <taxon>Cercidoideae</taxon>
        <taxon>Cercideae</taxon>
        <taxon>Bauhiniinae</taxon>
        <taxon>Bauhinia</taxon>
    </lineage>
</organism>
<accession>A0ACB9KUR2</accession>
<sequence>MASPFPPRKPAATEVGSFFVGKYYQVLQTQPEQVHQFYSDSSSMIRVDGDSSQSASAILQIHTLLMSLNYSGIEITTINSLDSWNDGVLVMVSGFIKIMDMKRKFVQTFFLAPQENGYFVLNDIFQFSNDEVIYPNRDSVASENIETQLNASNSLAEPSGSDYSLEEDASKYVNSVHIEDDPVDRYSLPEQQQLQHDFETENLVETTPAEEASPSIQSVMHTIHEPPAALVEEPVEEPAKKSYASIVCTSFSKGDVIVADGLDDYVQQEVFLVCLVLEEEEKGGGFKLQGSRGKSVLPAASQPSFRSAPSPSKLNHASHTAVQQSSSASIPVSHSRVETADESFGLDEGEVKSVYVRNLPATVTEAEIEEEFKDFGRIKQDGIFIRVRQEINACYAFVEFEDIVGVQNALQASPIQLAGRQVFIEERRPNSGSTARGGRRGRGRSSYHVDAPRGRFGSRSLGRGSNQEGGDYNRFRGNGYP</sequence>
<name>A0ACB9KUR2_BAUVA</name>
<dbReference type="EMBL" id="CM039438">
    <property type="protein sequence ID" value="KAI4301032.1"/>
    <property type="molecule type" value="Genomic_DNA"/>
</dbReference>
<reference evidence="1 2" key="1">
    <citation type="journal article" date="2022" name="DNA Res.">
        <title>Chromosomal-level genome assembly of the orchid tree Bauhinia variegata (Leguminosae; Cercidoideae) supports the allotetraploid origin hypothesis of Bauhinia.</title>
        <authorList>
            <person name="Zhong Y."/>
            <person name="Chen Y."/>
            <person name="Zheng D."/>
            <person name="Pang J."/>
            <person name="Liu Y."/>
            <person name="Luo S."/>
            <person name="Meng S."/>
            <person name="Qian L."/>
            <person name="Wei D."/>
            <person name="Dai S."/>
            <person name="Zhou R."/>
        </authorList>
    </citation>
    <scope>NUCLEOTIDE SEQUENCE [LARGE SCALE GENOMIC DNA]</scope>
    <source>
        <strain evidence="1">BV-YZ2020</strain>
    </source>
</reference>
<gene>
    <name evidence="1" type="ORF">L6164_034351</name>
</gene>
<protein>
    <submittedName>
        <fullName evidence="1">Uncharacterized protein</fullName>
    </submittedName>
</protein>
<keyword evidence="2" id="KW-1185">Reference proteome</keyword>
<comment type="caution">
    <text evidence="1">The sequence shown here is derived from an EMBL/GenBank/DDBJ whole genome shotgun (WGS) entry which is preliminary data.</text>
</comment>